<sequence length="140" mass="15519">MDSIPAQQPIEEPPRDEEALAPNAYEPDAYDGPAIPRLPPSPTFDTYDELYNFLQTFHRENSAAIVKMNSSNKRKVDGQPVLSNVIFICDRGPRRASKSAGLRKTSSVKLDCPVTIHASATKMLKNAADQGKFADIFQRL</sequence>
<protein>
    <submittedName>
        <fullName evidence="2">Uncharacterized protein</fullName>
    </submittedName>
</protein>
<evidence type="ECO:0000256" key="1">
    <source>
        <dbReference type="SAM" id="MobiDB-lite"/>
    </source>
</evidence>
<reference evidence="2 3" key="1">
    <citation type="journal article" date="2020" name="Genome Biol. Evol.">
        <title>A new high-quality draft genome assembly of the Chinese cordyceps Ophiocordyceps sinensis.</title>
        <authorList>
            <person name="Shu R."/>
            <person name="Zhang J."/>
            <person name="Meng Q."/>
            <person name="Zhang H."/>
            <person name="Zhou G."/>
            <person name="Li M."/>
            <person name="Wu P."/>
            <person name="Zhao Y."/>
            <person name="Chen C."/>
            <person name="Qin Q."/>
        </authorList>
    </citation>
    <scope>NUCLEOTIDE SEQUENCE [LARGE SCALE GENOMIC DNA]</scope>
    <source>
        <strain evidence="2 3">IOZ07</strain>
    </source>
</reference>
<comment type="caution">
    <text evidence="2">The sequence shown here is derived from an EMBL/GenBank/DDBJ whole genome shotgun (WGS) entry which is preliminary data.</text>
</comment>
<dbReference type="AlphaFoldDB" id="A0A8H4LT44"/>
<accession>A0A8H4LT44</accession>
<keyword evidence="3" id="KW-1185">Reference proteome</keyword>
<dbReference type="EMBL" id="JAAVMX010000009">
    <property type="protein sequence ID" value="KAF4504860.1"/>
    <property type="molecule type" value="Genomic_DNA"/>
</dbReference>
<feature type="region of interest" description="Disordered" evidence="1">
    <location>
        <begin position="1"/>
        <end position="41"/>
    </location>
</feature>
<evidence type="ECO:0000313" key="2">
    <source>
        <dbReference type="EMBL" id="KAF4504860.1"/>
    </source>
</evidence>
<gene>
    <name evidence="2" type="ORF">G6O67_008257</name>
</gene>
<organism evidence="2 3">
    <name type="scientific">Ophiocordyceps sinensis</name>
    <dbReference type="NCBI Taxonomy" id="72228"/>
    <lineage>
        <taxon>Eukaryota</taxon>
        <taxon>Fungi</taxon>
        <taxon>Dikarya</taxon>
        <taxon>Ascomycota</taxon>
        <taxon>Pezizomycotina</taxon>
        <taxon>Sordariomycetes</taxon>
        <taxon>Hypocreomycetidae</taxon>
        <taxon>Hypocreales</taxon>
        <taxon>Ophiocordycipitaceae</taxon>
        <taxon>Ophiocordyceps</taxon>
    </lineage>
</organism>
<evidence type="ECO:0000313" key="3">
    <source>
        <dbReference type="Proteomes" id="UP000557566"/>
    </source>
</evidence>
<dbReference type="Proteomes" id="UP000557566">
    <property type="component" value="Unassembled WGS sequence"/>
</dbReference>
<name>A0A8H4LT44_9HYPO</name>
<dbReference type="OrthoDB" id="4903265at2759"/>
<proteinExistence type="predicted"/>